<gene>
    <name evidence="1" type="ORF">KSZ_40630</name>
</gene>
<name>A0ABQ3VIT8_9CHLR</name>
<comment type="caution">
    <text evidence="1">The sequence shown here is derived from an EMBL/GenBank/DDBJ whole genome shotgun (WGS) entry which is preliminary data.</text>
</comment>
<accession>A0ABQ3VIT8</accession>
<organism evidence="1 2">
    <name type="scientific">Dictyobacter formicarum</name>
    <dbReference type="NCBI Taxonomy" id="2778368"/>
    <lineage>
        <taxon>Bacteria</taxon>
        <taxon>Bacillati</taxon>
        <taxon>Chloroflexota</taxon>
        <taxon>Ktedonobacteria</taxon>
        <taxon>Ktedonobacterales</taxon>
        <taxon>Dictyobacteraceae</taxon>
        <taxon>Dictyobacter</taxon>
    </lineage>
</organism>
<protein>
    <submittedName>
        <fullName evidence="1">Uncharacterized protein</fullName>
    </submittedName>
</protein>
<sequence>MGRLSSEVTDNFDIDLREVFDHQLCNLESREVSFAGDCNAIYTSAMSCLYSGDGVFDDEAVGWLYP</sequence>
<keyword evidence="2" id="KW-1185">Reference proteome</keyword>
<dbReference type="Proteomes" id="UP000635565">
    <property type="component" value="Unassembled WGS sequence"/>
</dbReference>
<reference evidence="1 2" key="1">
    <citation type="journal article" date="2021" name="Int. J. Syst. Evol. Microbiol.">
        <title>Reticulibacter mediterranei gen. nov., sp. nov., within the new family Reticulibacteraceae fam. nov., and Ktedonospora formicarum gen. nov., sp. nov., Ktedonobacter robiniae sp. nov., Dictyobacter formicarum sp. nov. and Dictyobacter arantiisoli sp. nov., belonging to the class Ktedonobacteria.</title>
        <authorList>
            <person name="Yabe S."/>
            <person name="Zheng Y."/>
            <person name="Wang C.M."/>
            <person name="Sakai Y."/>
            <person name="Abe K."/>
            <person name="Yokota A."/>
            <person name="Donadio S."/>
            <person name="Cavaletti L."/>
            <person name="Monciardini P."/>
        </authorList>
    </citation>
    <scope>NUCLEOTIDE SEQUENCE [LARGE SCALE GENOMIC DNA]</scope>
    <source>
        <strain evidence="1 2">SOSP1-9</strain>
    </source>
</reference>
<proteinExistence type="predicted"/>
<evidence type="ECO:0000313" key="2">
    <source>
        <dbReference type="Proteomes" id="UP000635565"/>
    </source>
</evidence>
<evidence type="ECO:0000313" key="1">
    <source>
        <dbReference type="EMBL" id="GHO86057.1"/>
    </source>
</evidence>
<dbReference type="EMBL" id="BNJJ01000011">
    <property type="protein sequence ID" value="GHO86057.1"/>
    <property type="molecule type" value="Genomic_DNA"/>
</dbReference>